<dbReference type="InterPro" id="IPR029063">
    <property type="entry name" value="SAM-dependent_MTases_sf"/>
</dbReference>
<gene>
    <name evidence="2" type="ORF">SK069_06235</name>
</gene>
<accession>A0ABU4VHA0</accession>
<dbReference type="GO" id="GO:0032259">
    <property type="term" value="P:methylation"/>
    <property type="evidence" value="ECO:0007669"/>
    <property type="project" value="UniProtKB-KW"/>
</dbReference>
<dbReference type="GO" id="GO:0008168">
    <property type="term" value="F:methyltransferase activity"/>
    <property type="evidence" value="ECO:0007669"/>
    <property type="project" value="UniProtKB-KW"/>
</dbReference>
<dbReference type="PANTHER" id="PTHR45036:SF1">
    <property type="entry name" value="METHYLTRANSFERASE LIKE 7A"/>
    <property type="match status" value="1"/>
</dbReference>
<evidence type="ECO:0000313" key="2">
    <source>
        <dbReference type="EMBL" id="MDX8151183.1"/>
    </source>
</evidence>
<dbReference type="Gene3D" id="3.40.50.150">
    <property type="entry name" value="Vaccinia Virus protein VP39"/>
    <property type="match status" value="1"/>
</dbReference>
<dbReference type="EMBL" id="JAXAVX010000002">
    <property type="protein sequence ID" value="MDX8151183.1"/>
    <property type="molecule type" value="Genomic_DNA"/>
</dbReference>
<dbReference type="PANTHER" id="PTHR45036">
    <property type="entry name" value="METHYLTRANSFERASE LIKE 7B"/>
    <property type="match status" value="1"/>
</dbReference>
<dbReference type="SUPFAM" id="SSF53335">
    <property type="entry name" value="S-adenosyl-L-methionine-dependent methyltransferases"/>
    <property type="match status" value="1"/>
</dbReference>
<dbReference type="EC" id="2.1.1.-" evidence="2"/>
<name>A0ABU4VHA0_9ACTN</name>
<dbReference type="Proteomes" id="UP001277761">
    <property type="component" value="Unassembled WGS sequence"/>
</dbReference>
<sequence length="215" mass="23229">MAEVQHPRFARVWSRLMRHEPPAVRRARAELAAGLRGRVLEIGCGTGSMFEHYPDAVTEVVALEPEPLLYAEARATAAARPVTGGPTIVVRPEPIEDVPAADLGTFDAVVCSLVLCSVPDPVGALRTARGLLRPGGELRYYEHVATDGALGGFQRALDATVWPRAFGGCHTHRHTARAIDEAGFVRVQHRDVRAVPRWVPLPISPIIMGAARSDA</sequence>
<dbReference type="Pfam" id="PF08241">
    <property type="entry name" value="Methyltransf_11"/>
    <property type="match status" value="1"/>
</dbReference>
<proteinExistence type="predicted"/>
<comment type="caution">
    <text evidence="2">The sequence shown here is derived from an EMBL/GenBank/DDBJ whole genome shotgun (WGS) entry which is preliminary data.</text>
</comment>
<keyword evidence="3" id="KW-1185">Reference proteome</keyword>
<dbReference type="RefSeq" id="WP_319953334.1">
    <property type="nucleotide sequence ID" value="NZ_JAXAVX010000002.1"/>
</dbReference>
<feature type="domain" description="Methyltransferase type 11" evidence="1">
    <location>
        <begin position="40"/>
        <end position="138"/>
    </location>
</feature>
<organism evidence="2 3">
    <name type="scientific">Patulibacter brassicae</name>
    <dbReference type="NCBI Taxonomy" id="1705717"/>
    <lineage>
        <taxon>Bacteria</taxon>
        <taxon>Bacillati</taxon>
        <taxon>Actinomycetota</taxon>
        <taxon>Thermoleophilia</taxon>
        <taxon>Solirubrobacterales</taxon>
        <taxon>Patulibacteraceae</taxon>
        <taxon>Patulibacter</taxon>
    </lineage>
</organism>
<dbReference type="InterPro" id="IPR013216">
    <property type="entry name" value="Methyltransf_11"/>
</dbReference>
<reference evidence="2 3" key="1">
    <citation type="submission" date="2023-11" db="EMBL/GenBank/DDBJ databases">
        <authorList>
            <person name="Xu M."/>
            <person name="Jiang T."/>
        </authorList>
    </citation>
    <scope>NUCLEOTIDE SEQUENCE [LARGE SCALE GENOMIC DNA]</scope>
    <source>
        <strain evidence="2 3">SD</strain>
    </source>
</reference>
<dbReference type="CDD" id="cd02440">
    <property type="entry name" value="AdoMet_MTases"/>
    <property type="match status" value="1"/>
</dbReference>
<dbReference type="InterPro" id="IPR052356">
    <property type="entry name" value="Thiol_S-MT"/>
</dbReference>
<evidence type="ECO:0000313" key="3">
    <source>
        <dbReference type="Proteomes" id="UP001277761"/>
    </source>
</evidence>
<keyword evidence="2" id="KW-0489">Methyltransferase</keyword>
<evidence type="ECO:0000259" key="1">
    <source>
        <dbReference type="Pfam" id="PF08241"/>
    </source>
</evidence>
<keyword evidence="2" id="KW-0808">Transferase</keyword>
<protein>
    <submittedName>
        <fullName evidence="2">Class I SAM-dependent methyltransferase</fullName>
        <ecNumber evidence="2">2.1.1.-</ecNumber>
    </submittedName>
</protein>